<name>A0A6G0SMK4_9STRA</name>
<comment type="caution">
    <text evidence="3">The sequence shown here is derived from an EMBL/GenBank/DDBJ whole genome shotgun (WGS) entry which is preliminary data.</text>
</comment>
<dbReference type="AlphaFoldDB" id="A0A6G0SMK4"/>
<dbReference type="EMBL" id="QXFY01000030">
    <property type="protein sequence ID" value="KAE9361211.1"/>
    <property type="molecule type" value="Genomic_DNA"/>
</dbReference>
<feature type="compositionally biased region" description="Low complexity" evidence="1">
    <location>
        <begin position="34"/>
        <end position="48"/>
    </location>
</feature>
<evidence type="ECO:0008006" key="5">
    <source>
        <dbReference type="Google" id="ProtNLM"/>
    </source>
</evidence>
<feature type="region of interest" description="Disordered" evidence="1">
    <location>
        <begin position="30"/>
        <end position="115"/>
    </location>
</feature>
<evidence type="ECO:0000313" key="4">
    <source>
        <dbReference type="Proteomes" id="UP000486351"/>
    </source>
</evidence>
<accession>A0A6G0SMK4</accession>
<evidence type="ECO:0000256" key="2">
    <source>
        <dbReference type="SAM" id="SignalP"/>
    </source>
</evidence>
<evidence type="ECO:0000313" key="3">
    <source>
        <dbReference type="EMBL" id="KAE9361211.1"/>
    </source>
</evidence>
<feature type="chain" id="PRO_5026213194" description="RxLR effector protein" evidence="2">
    <location>
        <begin position="28"/>
        <end position="163"/>
    </location>
</feature>
<evidence type="ECO:0000256" key="1">
    <source>
        <dbReference type="SAM" id="MobiDB-lite"/>
    </source>
</evidence>
<keyword evidence="2" id="KW-0732">Signal</keyword>
<gene>
    <name evidence="3" type="ORF">PF008_g1258</name>
</gene>
<protein>
    <recommendedName>
        <fullName evidence="5">RxLR effector protein</fullName>
    </recommendedName>
</protein>
<dbReference type="Proteomes" id="UP000486351">
    <property type="component" value="Unassembled WGS sequence"/>
</dbReference>
<reference evidence="3 4" key="1">
    <citation type="submission" date="2018-09" db="EMBL/GenBank/DDBJ databases">
        <title>Genomic investigation of the strawberry pathogen Phytophthora fragariae indicates pathogenicity is determined by transcriptional variation in three key races.</title>
        <authorList>
            <person name="Adams T.M."/>
            <person name="Armitage A.D."/>
            <person name="Sobczyk M.K."/>
            <person name="Bates H.J."/>
            <person name="Dunwell J.M."/>
            <person name="Nellist C.F."/>
            <person name="Harrison R.J."/>
        </authorList>
    </citation>
    <scope>NUCLEOTIDE SEQUENCE [LARGE SCALE GENOMIC DNA]</scope>
    <source>
        <strain evidence="3 4">NOV-77</strain>
    </source>
</reference>
<organism evidence="3 4">
    <name type="scientific">Phytophthora fragariae</name>
    <dbReference type="NCBI Taxonomy" id="53985"/>
    <lineage>
        <taxon>Eukaryota</taxon>
        <taxon>Sar</taxon>
        <taxon>Stramenopiles</taxon>
        <taxon>Oomycota</taxon>
        <taxon>Peronosporomycetes</taxon>
        <taxon>Peronosporales</taxon>
        <taxon>Peronosporaceae</taxon>
        <taxon>Phytophthora</taxon>
    </lineage>
</organism>
<feature type="signal peptide" evidence="2">
    <location>
        <begin position="1"/>
        <end position="27"/>
    </location>
</feature>
<sequence>MPPWIERSLRSFAVAGLSSWLLQCDTGSCLPACGQGTSDTDGMTSGTTPVYQHPPPSPTYSPTSTTESDDEDDHSDNRNLPSRPQQLQLQPTVPDRQVQHVAPPVQPPLPTVQPALPAVHQAPPAMQLAVLAAAPAALQSQWEGTRLLGPPPSWESLFYYVAQ</sequence>
<proteinExistence type="predicted"/>